<dbReference type="InterPro" id="IPR002508">
    <property type="entry name" value="MurNAc-LAA_cat"/>
</dbReference>
<sequence length="186" mass="21010">MRKIAVIVGHNQISQGAQSITPIDRSELDFNSELAQVMLQKASDFNVEIRVFHREHQGSYRREILKVYGEVNEWDPEYSTELHFNSSVFTVSGSEVLSSGSRKSLRFAKLTQDEMVNLFDRKRSNRGDRGVKTRRQGRGALSLLSGNAPAIIVEPFFGSNRADCRRMNEIGIENLAIAYLTAMSKL</sequence>
<dbReference type="AlphaFoldDB" id="A0A239B0R9"/>
<dbReference type="OrthoDB" id="1436254at2"/>
<dbReference type="GO" id="GO:0008745">
    <property type="term" value="F:N-acetylmuramoyl-L-alanine amidase activity"/>
    <property type="evidence" value="ECO:0007669"/>
    <property type="project" value="InterPro"/>
</dbReference>
<dbReference type="SUPFAM" id="SSF53187">
    <property type="entry name" value="Zn-dependent exopeptidases"/>
    <property type="match status" value="1"/>
</dbReference>
<evidence type="ECO:0000313" key="3">
    <source>
        <dbReference type="Proteomes" id="UP000198379"/>
    </source>
</evidence>
<protein>
    <submittedName>
        <fullName evidence="2">N-acetylmuramoyl-L-alanine amidase</fullName>
    </submittedName>
</protein>
<dbReference type="Pfam" id="PF01520">
    <property type="entry name" value="Amidase_3"/>
    <property type="match status" value="1"/>
</dbReference>
<organism evidence="2 3">
    <name type="scientific">Dokdonia pacifica</name>
    <dbReference type="NCBI Taxonomy" id="1627892"/>
    <lineage>
        <taxon>Bacteria</taxon>
        <taxon>Pseudomonadati</taxon>
        <taxon>Bacteroidota</taxon>
        <taxon>Flavobacteriia</taxon>
        <taxon>Flavobacteriales</taxon>
        <taxon>Flavobacteriaceae</taxon>
        <taxon>Dokdonia</taxon>
    </lineage>
</organism>
<dbReference type="Proteomes" id="UP000198379">
    <property type="component" value="Unassembled WGS sequence"/>
</dbReference>
<proteinExistence type="predicted"/>
<gene>
    <name evidence="2" type="ORF">SAMN06265376_105251</name>
</gene>
<keyword evidence="3" id="KW-1185">Reference proteome</keyword>
<dbReference type="RefSeq" id="WP_089372500.1">
    <property type="nucleotide sequence ID" value="NZ_BMEP01000006.1"/>
</dbReference>
<accession>A0A239B0R9</accession>
<dbReference type="GO" id="GO:0009253">
    <property type="term" value="P:peptidoglycan catabolic process"/>
    <property type="evidence" value="ECO:0007669"/>
    <property type="project" value="InterPro"/>
</dbReference>
<dbReference type="CDD" id="cd02696">
    <property type="entry name" value="MurNAc-LAA"/>
    <property type="match status" value="1"/>
</dbReference>
<name>A0A239B0R9_9FLAO</name>
<dbReference type="Gene3D" id="3.40.630.40">
    <property type="entry name" value="Zn-dependent exopeptidases"/>
    <property type="match status" value="1"/>
</dbReference>
<evidence type="ECO:0000313" key="2">
    <source>
        <dbReference type="EMBL" id="SNS01201.1"/>
    </source>
</evidence>
<feature type="domain" description="MurNAc-LAA" evidence="1">
    <location>
        <begin position="4"/>
        <end position="182"/>
    </location>
</feature>
<dbReference type="EMBL" id="FZNY01000005">
    <property type="protein sequence ID" value="SNS01201.1"/>
    <property type="molecule type" value="Genomic_DNA"/>
</dbReference>
<reference evidence="2 3" key="1">
    <citation type="submission" date="2017-06" db="EMBL/GenBank/DDBJ databases">
        <authorList>
            <person name="Kim H.J."/>
            <person name="Triplett B.A."/>
        </authorList>
    </citation>
    <scope>NUCLEOTIDE SEQUENCE [LARGE SCALE GENOMIC DNA]</scope>
    <source>
        <strain evidence="2 3">DSM 25597</strain>
    </source>
</reference>
<evidence type="ECO:0000259" key="1">
    <source>
        <dbReference type="Pfam" id="PF01520"/>
    </source>
</evidence>